<dbReference type="Proteomes" id="UP000298781">
    <property type="component" value="Chromosome"/>
</dbReference>
<evidence type="ECO:0000313" key="2">
    <source>
        <dbReference type="EMBL" id="QCI64021.1"/>
    </source>
</evidence>
<dbReference type="InterPro" id="IPR029058">
    <property type="entry name" value="AB_hydrolase_fold"/>
</dbReference>
<dbReference type="OrthoDB" id="6181537at2"/>
<dbReference type="PANTHER" id="PTHR47914:SF1">
    <property type="entry name" value="ALPHA_BETA-HYDROLASES SUPERFAMILY PROTEIN"/>
    <property type="match status" value="1"/>
</dbReference>
<name>A0A4D7AVY8_9HYPH</name>
<organism evidence="2 3">
    <name type="scientific">Phreatobacter stygius</name>
    <dbReference type="NCBI Taxonomy" id="1940610"/>
    <lineage>
        <taxon>Bacteria</taxon>
        <taxon>Pseudomonadati</taxon>
        <taxon>Pseudomonadota</taxon>
        <taxon>Alphaproteobacteria</taxon>
        <taxon>Hyphomicrobiales</taxon>
        <taxon>Phreatobacteraceae</taxon>
        <taxon>Phreatobacter</taxon>
    </lineage>
</organism>
<evidence type="ECO:0000313" key="3">
    <source>
        <dbReference type="Proteomes" id="UP000298781"/>
    </source>
</evidence>
<dbReference type="EMBL" id="CP039690">
    <property type="protein sequence ID" value="QCI64021.1"/>
    <property type="molecule type" value="Genomic_DNA"/>
</dbReference>
<dbReference type="GO" id="GO:0016787">
    <property type="term" value="F:hydrolase activity"/>
    <property type="evidence" value="ECO:0007669"/>
    <property type="project" value="UniProtKB-KW"/>
</dbReference>
<reference evidence="2 3" key="1">
    <citation type="submission" date="2019-04" db="EMBL/GenBank/DDBJ databases">
        <title>Phreatobacter aquaticus sp. nov.</title>
        <authorList>
            <person name="Choi A."/>
        </authorList>
    </citation>
    <scope>NUCLEOTIDE SEQUENCE [LARGE SCALE GENOMIC DNA]</scope>
    <source>
        <strain evidence="2 3">KCTC 52518</strain>
    </source>
</reference>
<accession>A0A4D7AVY8</accession>
<dbReference type="RefSeq" id="WP_136959477.1">
    <property type="nucleotide sequence ID" value="NZ_CP039690.1"/>
</dbReference>
<evidence type="ECO:0000259" key="1">
    <source>
        <dbReference type="Pfam" id="PF12697"/>
    </source>
</evidence>
<sequence>MTGRELIWNWHGQPVRLGLDEAGEGATVLLLPALSSISTRGEMIPLMRSLSSRFRVVTVDWPGFGDRPRPRIDWTPDSLQAFLEWLLGEVVSDPLAIVAAGHAAGYVLHHFAARPGAATRLVLVAPTWRGPFPTMMGGQRPWFRRIRAVIDAPLIGPALYALNLSGPVVRKMVVEHVYSDKGWLTPDRLAAKRAVTAQPGARHASVRFVTGGLDRIGDRDGFIDLARGTGLPTLLVYGAETPPKSRAEMDALSAVAGIETVRLGHGKLAIHEEFADEVAGAIMGFLAAGTIPGMPAGQTRGDR</sequence>
<dbReference type="InterPro" id="IPR000073">
    <property type="entry name" value="AB_hydrolase_1"/>
</dbReference>
<dbReference type="PANTHER" id="PTHR47914">
    <property type="entry name" value="ALPHA/BETA-HYDROLASES SUPERFAMILY PROTEIN"/>
    <property type="match status" value="1"/>
</dbReference>
<gene>
    <name evidence="2" type="ORF">E8M01_07040</name>
</gene>
<dbReference type="AlphaFoldDB" id="A0A4D7AVY8"/>
<dbReference type="SUPFAM" id="SSF53474">
    <property type="entry name" value="alpha/beta-Hydrolases"/>
    <property type="match status" value="1"/>
</dbReference>
<feature type="domain" description="AB hydrolase-1" evidence="1">
    <location>
        <begin position="43"/>
        <end position="280"/>
    </location>
</feature>
<proteinExistence type="predicted"/>
<dbReference type="Pfam" id="PF12697">
    <property type="entry name" value="Abhydrolase_6"/>
    <property type="match status" value="1"/>
</dbReference>
<dbReference type="Gene3D" id="3.40.50.1820">
    <property type="entry name" value="alpha/beta hydrolase"/>
    <property type="match status" value="1"/>
</dbReference>
<protein>
    <submittedName>
        <fullName evidence="2">Alpha/beta hydrolase</fullName>
    </submittedName>
</protein>
<keyword evidence="3" id="KW-1185">Reference proteome</keyword>
<dbReference type="KEGG" id="pstg:E8M01_07040"/>
<keyword evidence="2" id="KW-0378">Hydrolase</keyword>